<reference evidence="3" key="2">
    <citation type="submission" date="2019-09" db="UniProtKB">
        <authorList>
            <consortium name="WormBaseParasite"/>
        </authorList>
    </citation>
    <scope>IDENTIFICATION</scope>
</reference>
<name>A0A183G5X1_HELPZ</name>
<evidence type="ECO:0000313" key="2">
    <source>
        <dbReference type="Proteomes" id="UP000050761"/>
    </source>
</evidence>
<accession>A0A3P8BDW7</accession>
<dbReference type="AlphaFoldDB" id="A0A183G5X1"/>
<organism evidence="2 3">
    <name type="scientific">Heligmosomoides polygyrus</name>
    <name type="common">Parasitic roundworm</name>
    <dbReference type="NCBI Taxonomy" id="6339"/>
    <lineage>
        <taxon>Eukaryota</taxon>
        <taxon>Metazoa</taxon>
        <taxon>Ecdysozoa</taxon>
        <taxon>Nematoda</taxon>
        <taxon>Chromadorea</taxon>
        <taxon>Rhabditida</taxon>
        <taxon>Rhabditina</taxon>
        <taxon>Rhabditomorpha</taxon>
        <taxon>Strongyloidea</taxon>
        <taxon>Heligmosomidae</taxon>
        <taxon>Heligmosomoides</taxon>
    </lineage>
</organism>
<protein>
    <submittedName>
        <fullName evidence="3">SH3 domain-containing protein</fullName>
    </submittedName>
</protein>
<keyword evidence="2" id="KW-1185">Reference proteome</keyword>
<reference evidence="1 2" key="1">
    <citation type="submission" date="2018-11" db="EMBL/GenBank/DDBJ databases">
        <authorList>
            <consortium name="Pathogen Informatics"/>
        </authorList>
    </citation>
    <scope>NUCLEOTIDE SEQUENCE [LARGE SCALE GENOMIC DNA]</scope>
</reference>
<gene>
    <name evidence="1" type="ORF">HPBE_LOCUS17066</name>
</gene>
<evidence type="ECO:0000313" key="3">
    <source>
        <dbReference type="WBParaSite" id="HPBE_0001706701-mRNA-1"/>
    </source>
</evidence>
<evidence type="ECO:0000313" key="1">
    <source>
        <dbReference type="EMBL" id="VDP07858.1"/>
    </source>
</evidence>
<accession>A0A183G5X1</accession>
<sequence>MTLKNALRCYKAPGAPPPSLLSQTPVDDVADAATKSVNDVADDTDDVPDGADAVPDNRHVQYQFIDLGGMEGLVGLGEKSEPGTWYRVQATAGASSDCAPRAH</sequence>
<dbReference type="EMBL" id="UZAH01029782">
    <property type="protein sequence ID" value="VDP07858.1"/>
    <property type="molecule type" value="Genomic_DNA"/>
</dbReference>
<dbReference type="Proteomes" id="UP000050761">
    <property type="component" value="Unassembled WGS sequence"/>
</dbReference>
<dbReference type="WBParaSite" id="HPBE_0001706701-mRNA-1">
    <property type="protein sequence ID" value="HPBE_0001706701-mRNA-1"/>
    <property type="gene ID" value="HPBE_0001706701"/>
</dbReference>
<proteinExistence type="predicted"/>